<organism evidence="2 3">
    <name type="scientific">Magnusiomyces paraingens</name>
    <dbReference type="NCBI Taxonomy" id="2606893"/>
    <lineage>
        <taxon>Eukaryota</taxon>
        <taxon>Fungi</taxon>
        <taxon>Dikarya</taxon>
        <taxon>Ascomycota</taxon>
        <taxon>Saccharomycotina</taxon>
        <taxon>Dipodascomycetes</taxon>
        <taxon>Dipodascales</taxon>
        <taxon>Dipodascaceae</taxon>
        <taxon>Magnusiomyces</taxon>
    </lineage>
</organism>
<feature type="region of interest" description="Disordered" evidence="1">
    <location>
        <begin position="71"/>
        <end position="108"/>
    </location>
</feature>
<proteinExistence type="predicted"/>
<protein>
    <submittedName>
        <fullName evidence="2">Uncharacterized protein</fullName>
    </submittedName>
</protein>
<reference evidence="2 3" key="1">
    <citation type="submission" date="2019-09" db="EMBL/GenBank/DDBJ databases">
        <authorList>
            <person name="Brejova B."/>
        </authorList>
    </citation>
    <scope>NUCLEOTIDE SEQUENCE [LARGE SCALE GENOMIC DNA]</scope>
</reference>
<dbReference type="EMBL" id="CABVLU010000003">
    <property type="protein sequence ID" value="VVT54471.1"/>
    <property type="molecule type" value="Genomic_DNA"/>
</dbReference>
<evidence type="ECO:0000256" key="1">
    <source>
        <dbReference type="SAM" id="MobiDB-lite"/>
    </source>
</evidence>
<feature type="compositionally biased region" description="Basic and acidic residues" evidence="1">
    <location>
        <begin position="588"/>
        <end position="603"/>
    </location>
</feature>
<accession>A0A5E8BTP9</accession>
<dbReference type="RefSeq" id="XP_031854698.1">
    <property type="nucleotide sequence ID" value="XM_031998807.1"/>
</dbReference>
<feature type="region of interest" description="Disordered" evidence="1">
    <location>
        <begin position="136"/>
        <end position="168"/>
    </location>
</feature>
<feature type="compositionally biased region" description="Basic and acidic residues" evidence="1">
    <location>
        <begin position="530"/>
        <end position="546"/>
    </location>
</feature>
<feature type="compositionally biased region" description="Low complexity" evidence="1">
    <location>
        <begin position="143"/>
        <end position="156"/>
    </location>
</feature>
<evidence type="ECO:0000313" key="3">
    <source>
        <dbReference type="Proteomes" id="UP000398389"/>
    </source>
</evidence>
<gene>
    <name evidence="2" type="ORF">SAPINGB_P004092</name>
</gene>
<sequence>MFQDLSVDTKQEPAVIKNIPIPYTPESLIQSSSLSISSTASPSKRHQLVARLKERLSGTFFRPAVRYEYPSEKNNLQPNGSTVTINRNSSSNNNNTIGGPRFRNTNAPTIIPDDLARKLQQSFPYRGKKDLRGIDDEEEEENGQQQLSQQSMQQQQPFYYTDNPTHTSYVANRGSARRAFSLVRPGAKMGESGGNNSSTHVDESDCGEANQKKRGSYYYYHDYNDGSEAPYEADSSISHSSLGSGCLSEYNQLVGNQGVGKKGDFVRGSSSSSNSSSSNISSNISSSRSSINSGISSISSSINGNIHTRGRLTRLHRLRSLSQAAEETAASWRPRLGMEKKNDIQVTAHNDSSNVVDWCVKMTPQEYYYPTVDTATRNLFFNGKRGGQEGTRGSRDQPCLVGAGKEDREGVRALFRTSTNYMRRMGSLRRLGEQTIEYPRDRDPGYNDGYYENDQVEIYQDPQPISASTIVYDGEIGASGLLSRNGSRYTARSARSVYSNTTVSSSKSSAGGGGALSQRTVLRSRVNGNSERELERLQEQDRRKGDSGGSSSNGVDKTTGSTNTRSIVGSKRRAESVRARRRKRRMGAKTDDSNGDDNHDLDKSLAKTNAQSFSCSPGTTQFIFNDMQDVYSLMMAEDSVLFD</sequence>
<feature type="compositionally biased region" description="Polar residues" evidence="1">
    <location>
        <begin position="72"/>
        <end position="85"/>
    </location>
</feature>
<evidence type="ECO:0000313" key="2">
    <source>
        <dbReference type="EMBL" id="VVT54471.1"/>
    </source>
</evidence>
<feature type="compositionally biased region" description="Polar residues" evidence="1">
    <location>
        <begin position="518"/>
        <end position="529"/>
    </location>
</feature>
<feature type="region of interest" description="Disordered" evidence="1">
    <location>
        <begin position="499"/>
        <end position="603"/>
    </location>
</feature>
<feature type="region of interest" description="Disordered" evidence="1">
    <location>
        <begin position="186"/>
        <end position="208"/>
    </location>
</feature>
<keyword evidence="3" id="KW-1185">Reference proteome</keyword>
<dbReference type="GeneID" id="43582907"/>
<dbReference type="AlphaFoldDB" id="A0A5E8BTP9"/>
<dbReference type="Proteomes" id="UP000398389">
    <property type="component" value="Unassembled WGS sequence"/>
</dbReference>
<name>A0A5E8BTP9_9ASCO</name>
<feature type="compositionally biased region" description="Low complexity" evidence="1">
    <location>
        <begin position="268"/>
        <end position="290"/>
    </location>
</feature>
<feature type="region of interest" description="Disordered" evidence="1">
    <location>
        <begin position="261"/>
        <end position="290"/>
    </location>
</feature>
<feature type="compositionally biased region" description="Low complexity" evidence="1">
    <location>
        <begin position="86"/>
        <end position="95"/>
    </location>
</feature>
<feature type="compositionally biased region" description="Polar residues" evidence="1">
    <location>
        <begin position="555"/>
        <end position="567"/>
    </location>
</feature>